<sequence length="300" mass="35758">MYNFEQLGLIPRSIVRTFKRFIKQISLKTDLFAIYEFRISRYIAIASLQCFFLLIICPWIFQFFIKFFIIHFLFEYKALDGFLNQDIFINFNQQEHAFAQIQSFSEKLYFETLLDSFTILKNKDSIDFQTISSIPDSRLFSSPSFDFHLTESVQKIYQDYFLSCAHSYNKQSISIITNWIIDFTTLIFFSVLLISSTPQIMILKTFCIESLLSLSETTKCFFLIFFLDLLVGFHSSKSWEIFLQFFIEHFGFEFYPNPNFIAFFISTFPVFLDTIFKYWIFRYLNKISPSTVATYQAMIE</sequence>
<dbReference type="InterPro" id="IPR004282">
    <property type="entry name" value="CemA"/>
</dbReference>
<geneLocation type="chloroplast" evidence="10"/>
<keyword evidence="10" id="KW-0934">Plastid</keyword>
<evidence type="ECO:0000256" key="1">
    <source>
        <dbReference type="ARBA" id="ARBA00004141"/>
    </source>
</evidence>
<evidence type="ECO:0000256" key="8">
    <source>
        <dbReference type="ARBA" id="ARBA00043980"/>
    </source>
</evidence>
<evidence type="ECO:0000256" key="9">
    <source>
        <dbReference type="SAM" id="Phobius"/>
    </source>
</evidence>
<evidence type="ECO:0000256" key="4">
    <source>
        <dbReference type="ARBA" id="ARBA00022781"/>
    </source>
</evidence>
<evidence type="ECO:0000256" key="5">
    <source>
        <dbReference type="ARBA" id="ARBA00022989"/>
    </source>
</evidence>
<reference evidence="10" key="2">
    <citation type="journal article" date="2019" name="Mol. Phylogenet. Evol.">
        <title>Reassessment of the classification of bryopsidales (chlorophyta) based on chloroplast phylogenomic analyses.</title>
        <authorList>
            <person name="Cremen M.C."/>
            <person name="Leliaert F."/>
            <person name="West J."/>
            <person name="Lam D.W."/>
            <person name="Shimada S."/>
            <person name="Lopez-Bautista J.M."/>
            <person name="Verbruggen H."/>
        </authorList>
    </citation>
    <scope>NUCLEOTIDE SEQUENCE</scope>
</reference>
<feature type="transmembrane region" description="Helical" evidence="9">
    <location>
        <begin position="260"/>
        <end position="280"/>
    </location>
</feature>
<dbReference type="PANTHER" id="PTHR33650:SF2">
    <property type="entry name" value="CHLOROPLAST ENVELOPE MEMBRANE PROTEIN"/>
    <property type="match status" value="1"/>
</dbReference>
<keyword evidence="3 9" id="KW-0812">Transmembrane</keyword>
<keyword evidence="7 9" id="KW-0472">Membrane</keyword>
<reference evidence="10" key="1">
    <citation type="submission" date="2018-07" db="EMBL/GenBank/DDBJ databases">
        <authorList>
            <person name="Quirk P.G."/>
            <person name="Krulwich T.A."/>
        </authorList>
    </citation>
    <scope>NUCLEOTIDE SEQUENCE</scope>
</reference>
<comment type="similarity">
    <text evidence="8">Belongs to the CemA family.</text>
</comment>
<feature type="transmembrane region" description="Helical" evidence="9">
    <location>
        <begin position="50"/>
        <end position="74"/>
    </location>
</feature>
<keyword evidence="2" id="KW-0813">Transport</keyword>
<dbReference type="PANTHER" id="PTHR33650">
    <property type="entry name" value="CHLOROPLAST ENVELOPE MEMBRANE PROTEIN-RELATED"/>
    <property type="match status" value="1"/>
</dbReference>
<keyword evidence="4" id="KW-0375">Hydrogen ion transport</keyword>
<protein>
    <submittedName>
        <fullName evidence="10">Envelope membrane protein</fullName>
    </submittedName>
</protein>
<keyword evidence="6" id="KW-0406">Ion transport</keyword>
<keyword evidence="5 9" id="KW-1133">Transmembrane helix</keyword>
<dbReference type="Pfam" id="PF03040">
    <property type="entry name" value="CemA"/>
    <property type="match status" value="1"/>
</dbReference>
<name>A0A386AXW2_9CHLO</name>
<accession>A0A386AXW2</accession>
<evidence type="ECO:0000256" key="6">
    <source>
        <dbReference type="ARBA" id="ARBA00023065"/>
    </source>
</evidence>
<evidence type="ECO:0000256" key="7">
    <source>
        <dbReference type="ARBA" id="ARBA00023136"/>
    </source>
</evidence>
<evidence type="ECO:0000256" key="3">
    <source>
        <dbReference type="ARBA" id="ARBA00022692"/>
    </source>
</evidence>
<evidence type="ECO:0000313" key="10">
    <source>
        <dbReference type="EMBL" id="AYC64280.1"/>
    </source>
</evidence>
<dbReference type="GO" id="GO:1902600">
    <property type="term" value="P:proton transmembrane transport"/>
    <property type="evidence" value="ECO:0007669"/>
    <property type="project" value="UniProtKB-KW"/>
</dbReference>
<dbReference type="AlphaFoldDB" id="A0A386AXW2"/>
<evidence type="ECO:0000256" key="2">
    <source>
        <dbReference type="ARBA" id="ARBA00022448"/>
    </source>
</evidence>
<dbReference type="EMBL" id="MH591093">
    <property type="protein sequence ID" value="AYC64280.1"/>
    <property type="molecule type" value="Genomic_DNA"/>
</dbReference>
<feature type="transmembrane region" description="Helical" evidence="9">
    <location>
        <begin position="176"/>
        <end position="194"/>
    </location>
</feature>
<gene>
    <name evidence="10" type="primary">cemA</name>
</gene>
<proteinExistence type="inferred from homology"/>
<comment type="subcellular location">
    <subcellularLocation>
        <location evidence="1">Membrane</location>
        <topology evidence="1">Multi-pass membrane protein</topology>
    </subcellularLocation>
</comment>
<feature type="transmembrane region" description="Helical" evidence="9">
    <location>
        <begin position="206"/>
        <end position="227"/>
    </location>
</feature>
<dbReference type="GO" id="GO:0016020">
    <property type="term" value="C:membrane"/>
    <property type="evidence" value="ECO:0007669"/>
    <property type="project" value="UniProtKB-SubCell"/>
</dbReference>
<keyword evidence="10" id="KW-0150">Chloroplast</keyword>
<organism evidence="10">
    <name type="scientific">Pseudochlorodesmis sp. HV01306a</name>
    <dbReference type="NCBI Taxonomy" id="2358488"/>
    <lineage>
        <taxon>Eukaryota</taxon>
        <taxon>Viridiplantae</taxon>
        <taxon>Chlorophyta</taxon>
        <taxon>core chlorophytes</taxon>
        <taxon>Ulvophyceae</taxon>
        <taxon>TCBD clade</taxon>
        <taxon>Bryopsidales</taxon>
        <taxon>Bryopsidineae</taxon>
        <taxon>Bryopsidaceae</taxon>
        <taxon>Pseudochlorodesmis</taxon>
    </lineage>
</organism>